<dbReference type="AlphaFoldDB" id="A0A1I5H2Q0"/>
<dbReference type="OrthoDB" id="2866199at2"/>
<evidence type="ECO:0000313" key="1">
    <source>
        <dbReference type="EMBL" id="SFO42390.1"/>
    </source>
</evidence>
<accession>A0A1I5H2Q0</accession>
<name>A0A1I5H2Q0_9ACTN</name>
<proteinExistence type="predicted"/>
<reference evidence="2" key="1">
    <citation type="submission" date="2016-10" db="EMBL/GenBank/DDBJ databases">
        <authorList>
            <person name="Varghese N."/>
            <person name="Submissions S."/>
        </authorList>
    </citation>
    <scope>NUCLEOTIDE SEQUENCE [LARGE SCALE GENOMIC DNA]</scope>
    <source>
        <strain evidence="2">DSM 43161</strain>
    </source>
</reference>
<dbReference type="EMBL" id="FOWE01000008">
    <property type="protein sequence ID" value="SFO42390.1"/>
    <property type="molecule type" value="Genomic_DNA"/>
</dbReference>
<sequence>MRWADAAGAADLTAGLGHRLAAGLVYAGRAGGVRPSGVRSTNTLWGRIATMHLGGRRRFSTFRTTLSACLSPVGGPAVDGAELTGWMHRHLRVAVLPLAVEDVVPGEGWLLGLADPPLDLRDVARTDLRRAISRRRSALPV</sequence>
<dbReference type="RefSeq" id="WP_075014657.1">
    <property type="nucleotide sequence ID" value="NZ_FOWE01000008.1"/>
</dbReference>
<dbReference type="Proteomes" id="UP000183642">
    <property type="component" value="Unassembled WGS sequence"/>
</dbReference>
<keyword evidence="2" id="KW-1185">Reference proteome</keyword>
<protein>
    <submittedName>
        <fullName evidence="1">Uncharacterized protein</fullName>
    </submittedName>
</protein>
<organism evidence="1 2">
    <name type="scientific">Geodermatophilus obscurus</name>
    <dbReference type="NCBI Taxonomy" id="1861"/>
    <lineage>
        <taxon>Bacteria</taxon>
        <taxon>Bacillati</taxon>
        <taxon>Actinomycetota</taxon>
        <taxon>Actinomycetes</taxon>
        <taxon>Geodermatophilales</taxon>
        <taxon>Geodermatophilaceae</taxon>
        <taxon>Geodermatophilus</taxon>
    </lineage>
</organism>
<gene>
    <name evidence="1" type="ORF">SAMN05660359_03347</name>
</gene>
<evidence type="ECO:0000313" key="2">
    <source>
        <dbReference type="Proteomes" id="UP000183642"/>
    </source>
</evidence>